<proteinExistence type="predicted"/>
<dbReference type="FunFam" id="3.90.550.10:FF:000170">
    <property type="entry name" value="Dolichol-phosphate mannosyltransferase"/>
    <property type="match status" value="1"/>
</dbReference>
<dbReference type="Proteomes" id="UP000295304">
    <property type="component" value="Unassembled WGS sequence"/>
</dbReference>
<evidence type="ECO:0000313" key="10">
    <source>
        <dbReference type="Proteomes" id="UP000295304"/>
    </source>
</evidence>
<dbReference type="PANTHER" id="PTHR48090:SF3">
    <property type="entry name" value="UNDECAPRENYL-PHOSPHATE 4-DEOXY-4-FORMAMIDO-L-ARABINOSE TRANSFERASE"/>
    <property type="match status" value="1"/>
</dbReference>
<gene>
    <name evidence="9" type="ORF">EDD55_103189</name>
</gene>
<keyword evidence="7" id="KW-0472">Membrane</keyword>
<keyword evidence="6" id="KW-1133">Transmembrane helix</keyword>
<dbReference type="EMBL" id="SLZW01000003">
    <property type="protein sequence ID" value="TCS63566.1"/>
    <property type="molecule type" value="Genomic_DNA"/>
</dbReference>
<dbReference type="GO" id="GO:0009103">
    <property type="term" value="P:lipopolysaccharide biosynthetic process"/>
    <property type="evidence" value="ECO:0007669"/>
    <property type="project" value="UniProtKB-KW"/>
</dbReference>
<dbReference type="PANTHER" id="PTHR48090">
    <property type="entry name" value="UNDECAPRENYL-PHOSPHATE 4-DEOXY-4-FORMAMIDO-L-ARABINOSE TRANSFERASE-RELATED"/>
    <property type="match status" value="1"/>
</dbReference>
<dbReference type="SUPFAM" id="SSF53448">
    <property type="entry name" value="Nucleotide-diphospho-sugar transferases"/>
    <property type="match status" value="1"/>
</dbReference>
<reference evidence="9 10" key="1">
    <citation type="submission" date="2019-03" db="EMBL/GenBank/DDBJ databases">
        <title>Genomic Encyclopedia of Type Strains, Phase IV (KMG-IV): sequencing the most valuable type-strain genomes for metagenomic binning, comparative biology and taxonomic classification.</title>
        <authorList>
            <person name="Goeker M."/>
        </authorList>
    </citation>
    <scope>NUCLEOTIDE SEQUENCE [LARGE SCALE GENOMIC DNA]</scope>
    <source>
        <strain evidence="9 10">DSM 101688</strain>
    </source>
</reference>
<protein>
    <submittedName>
        <fullName evidence="9">Dolichol-phosphate mannosyltransferase</fullName>
    </submittedName>
</protein>
<evidence type="ECO:0000256" key="5">
    <source>
        <dbReference type="ARBA" id="ARBA00022985"/>
    </source>
</evidence>
<dbReference type="OrthoDB" id="9807795at2"/>
<comment type="caution">
    <text evidence="9">The sequence shown here is derived from an EMBL/GenBank/DDBJ whole genome shotgun (WGS) entry which is preliminary data.</text>
</comment>
<dbReference type="AlphaFoldDB" id="A0A4R3JEM5"/>
<dbReference type="InterPro" id="IPR050256">
    <property type="entry name" value="Glycosyltransferase_2"/>
</dbReference>
<evidence type="ECO:0000256" key="4">
    <source>
        <dbReference type="ARBA" id="ARBA00022692"/>
    </source>
</evidence>
<dbReference type="InterPro" id="IPR029044">
    <property type="entry name" value="Nucleotide-diphossugar_trans"/>
</dbReference>
<sequence length="264" mass="28907">MAENTSRATAAVSDGPSAPSPYHLAVVVPVYNEEDNVAPLIGEIESALNGVCAFQIVYVDDGSADGTARTLSEQARRLDNLTVMRHRACCGQSAAVATGVAAAQATIIATLDGDGQNDPNDIPNLLKVLESDDAPDTLLVAGWRAKRKDTWSKRMQSKIANAVRARLLKDDTPDTGCGLKVFTRTAFLDMPRFDHMHRFLPALMIRRGGRVRSIEVNHRPRERGQSKYGLWGRLKVGIIDIFGVNWLIRRGSRPVIEKIEGPRP</sequence>
<keyword evidence="2 9" id="KW-0328">Glycosyltransferase</keyword>
<dbReference type="RefSeq" id="WP_132938537.1">
    <property type="nucleotide sequence ID" value="NZ_CP119676.1"/>
</dbReference>
<dbReference type="GO" id="GO:0005886">
    <property type="term" value="C:plasma membrane"/>
    <property type="evidence" value="ECO:0007669"/>
    <property type="project" value="TreeGrafter"/>
</dbReference>
<keyword evidence="4" id="KW-0812">Transmembrane</keyword>
<keyword evidence="3 9" id="KW-0808">Transferase</keyword>
<evidence type="ECO:0000259" key="8">
    <source>
        <dbReference type="Pfam" id="PF00535"/>
    </source>
</evidence>
<dbReference type="InterPro" id="IPR001173">
    <property type="entry name" value="Glyco_trans_2-like"/>
</dbReference>
<evidence type="ECO:0000313" key="9">
    <source>
        <dbReference type="EMBL" id="TCS63566.1"/>
    </source>
</evidence>
<evidence type="ECO:0000256" key="7">
    <source>
        <dbReference type="ARBA" id="ARBA00023136"/>
    </source>
</evidence>
<dbReference type="Gene3D" id="3.90.550.10">
    <property type="entry name" value="Spore Coat Polysaccharide Biosynthesis Protein SpsA, Chain A"/>
    <property type="match status" value="1"/>
</dbReference>
<evidence type="ECO:0000256" key="6">
    <source>
        <dbReference type="ARBA" id="ARBA00022989"/>
    </source>
</evidence>
<accession>A0A4R3JEM5</accession>
<dbReference type="GO" id="GO:0099621">
    <property type="term" value="F:undecaprenyl-phosphate 4-deoxy-4-formamido-L-arabinose transferase activity"/>
    <property type="evidence" value="ECO:0007669"/>
    <property type="project" value="TreeGrafter"/>
</dbReference>
<organism evidence="9 10">
    <name type="scientific">Varunaivibrio sulfuroxidans</name>
    <dbReference type="NCBI Taxonomy" id="1773489"/>
    <lineage>
        <taxon>Bacteria</taxon>
        <taxon>Pseudomonadati</taxon>
        <taxon>Pseudomonadota</taxon>
        <taxon>Alphaproteobacteria</taxon>
        <taxon>Rhodospirillales</taxon>
        <taxon>Magnetovibrionaceae</taxon>
        <taxon>Varunaivibrio</taxon>
    </lineage>
</organism>
<evidence type="ECO:0000256" key="3">
    <source>
        <dbReference type="ARBA" id="ARBA00022679"/>
    </source>
</evidence>
<evidence type="ECO:0000256" key="2">
    <source>
        <dbReference type="ARBA" id="ARBA00022676"/>
    </source>
</evidence>
<keyword evidence="1" id="KW-1003">Cell membrane</keyword>
<keyword evidence="10" id="KW-1185">Reference proteome</keyword>
<dbReference type="Pfam" id="PF00535">
    <property type="entry name" value="Glycos_transf_2"/>
    <property type="match status" value="1"/>
</dbReference>
<evidence type="ECO:0000256" key="1">
    <source>
        <dbReference type="ARBA" id="ARBA00022475"/>
    </source>
</evidence>
<name>A0A4R3JEM5_9PROT</name>
<feature type="domain" description="Glycosyltransferase 2-like" evidence="8">
    <location>
        <begin position="26"/>
        <end position="187"/>
    </location>
</feature>
<keyword evidence="5" id="KW-0448">Lipopolysaccharide biosynthesis</keyword>